<feature type="domain" description="Putative endonuclease Z1" evidence="2">
    <location>
        <begin position="357"/>
        <end position="454"/>
    </location>
</feature>
<dbReference type="KEGG" id="scou:SCORR_v1c05960"/>
<dbReference type="EMBL" id="CP022535">
    <property type="protein sequence ID" value="ASP28368.1"/>
    <property type="molecule type" value="Genomic_DNA"/>
</dbReference>
<dbReference type="SUPFAM" id="SSF52540">
    <property type="entry name" value="P-loop containing nucleoside triphosphate hydrolases"/>
    <property type="match status" value="1"/>
</dbReference>
<dbReference type="Pfam" id="PF04851">
    <property type="entry name" value="ResIII"/>
    <property type="match status" value="1"/>
</dbReference>
<dbReference type="GO" id="GO:0003677">
    <property type="term" value="F:DNA binding"/>
    <property type="evidence" value="ECO:0007669"/>
    <property type="project" value="InterPro"/>
</dbReference>
<reference evidence="3 4" key="1">
    <citation type="submission" date="2017-07" db="EMBL/GenBank/DDBJ databases">
        <title>Complete genome sequence of Spiroplasma corruscae EC-1 (DSM 19793).</title>
        <authorList>
            <person name="Tsai Y.-M."/>
            <person name="Lo W.-S."/>
            <person name="Kuo C.-H."/>
        </authorList>
    </citation>
    <scope>NUCLEOTIDE SEQUENCE [LARGE SCALE GENOMIC DNA]</scope>
    <source>
        <strain evidence="3 4">EC-1</strain>
    </source>
</reference>
<evidence type="ECO:0000313" key="4">
    <source>
        <dbReference type="Proteomes" id="UP000203229"/>
    </source>
</evidence>
<dbReference type="InterPro" id="IPR018310">
    <property type="entry name" value="Put_endonuclease_Z1-dom"/>
</dbReference>
<dbReference type="Pfam" id="PF10593">
    <property type="entry name" value="Z1"/>
    <property type="match status" value="1"/>
</dbReference>
<organism evidence="3 4">
    <name type="scientific">Spiroplasma corruscae</name>
    <dbReference type="NCBI Taxonomy" id="216934"/>
    <lineage>
        <taxon>Bacteria</taxon>
        <taxon>Bacillati</taxon>
        <taxon>Mycoplasmatota</taxon>
        <taxon>Mollicutes</taxon>
        <taxon>Entomoplasmatales</taxon>
        <taxon>Spiroplasmataceae</taxon>
        <taxon>Spiroplasma</taxon>
    </lineage>
</organism>
<dbReference type="GO" id="GO:0005524">
    <property type="term" value="F:ATP binding"/>
    <property type="evidence" value="ECO:0007669"/>
    <property type="project" value="InterPro"/>
</dbReference>
<gene>
    <name evidence="3" type="ORF">SCORR_v1c05960</name>
</gene>
<dbReference type="Proteomes" id="UP000203229">
    <property type="component" value="Chromosome"/>
</dbReference>
<evidence type="ECO:0000259" key="2">
    <source>
        <dbReference type="Pfam" id="PF10593"/>
    </source>
</evidence>
<feature type="domain" description="Helicase/UvrB N-terminal" evidence="1">
    <location>
        <begin position="69"/>
        <end position="216"/>
    </location>
</feature>
<sequence length="474" mass="55511">MSTSKARLIIDKSIKRETKFIPEKTFNLTKDKFIKDNPSYGINLLSDVIEVNMDKVIKCIDLNKSIQKVLLFGEVQSGKTNNMIFLTSMLRDKGFNKFILFTGTKNNLNIQNVSRFKESNKDCSFKDFKELNNFFLKSENCQFLYGIKQNISNLLKNFQDLSEVDYEDWKIIIIDDEADEASSEKSKVDRTVNTNIDKLLSYKTKNKLYFSVTATPYANLLSYTDSLTPDYLVPLSSSKSYCGLKEFIDNNSYIELEENLVEGLKNISYNNEKLNNFMKNTITDFLCICFKYSRNFQFLINVDSSKNKIKNLATYFRFIVNLIKIEKDDFFLNHVGGDELKEFKLYLNALKVKYTIEGINYIREDTPEIIIGGNLLSRGITFDNLLYQIMINHASPNNLTSDTLLQRARWFGYREQFIKEMKIFVTKVAKKFYEEIYYLESNIRDMYSKLYEHNSGKKEKIEELFKTMSLKWTS</sequence>
<dbReference type="Gene3D" id="3.40.50.300">
    <property type="entry name" value="P-loop containing nucleotide triphosphate hydrolases"/>
    <property type="match status" value="1"/>
</dbReference>
<evidence type="ECO:0000313" key="3">
    <source>
        <dbReference type="EMBL" id="ASP28368.1"/>
    </source>
</evidence>
<dbReference type="InterPro" id="IPR006935">
    <property type="entry name" value="Helicase/UvrB_N"/>
</dbReference>
<accession>A0A222EPC7</accession>
<dbReference type="OrthoDB" id="436461at2"/>
<evidence type="ECO:0000259" key="1">
    <source>
        <dbReference type="Pfam" id="PF04851"/>
    </source>
</evidence>
<protein>
    <recommendedName>
        <fullName evidence="5">Endonuclease Z1 domain-containing protein</fullName>
    </recommendedName>
</protein>
<proteinExistence type="predicted"/>
<evidence type="ECO:0008006" key="5">
    <source>
        <dbReference type="Google" id="ProtNLM"/>
    </source>
</evidence>
<name>A0A222EPC7_9MOLU</name>
<dbReference type="InterPro" id="IPR027417">
    <property type="entry name" value="P-loop_NTPase"/>
</dbReference>
<keyword evidence="4" id="KW-1185">Reference proteome</keyword>
<dbReference type="GO" id="GO:0016787">
    <property type="term" value="F:hydrolase activity"/>
    <property type="evidence" value="ECO:0007669"/>
    <property type="project" value="InterPro"/>
</dbReference>
<dbReference type="AlphaFoldDB" id="A0A222EPC7"/>
<dbReference type="RefSeq" id="WP_094049036.1">
    <property type="nucleotide sequence ID" value="NZ_CP022535.1"/>
</dbReference>